<dbReference type="InterPro" id="IPR050345">
    <property type="entry name" value="Aliph_Amidase/BUP"/>
</dbReference>
<dbReference type="PANTHER" id="PTHR43674:SF14">
    <property type="entry name" value="ALIPHATIC AMIDASE"/>
    <property type="match status" value="1"/>
</dbReference>
<dbReference type="Pfam" id="PF00795">
    <property type="entry name" value="CN_hydrolase"/>
    <property type="match status" value="1"/>
</dbReference>
<dbReference type="Gene3D" id="3.60.110.10">
    <property type="entry name" value="Carbon-nitrogen hydrolase"/>
    <property type="match status" value="1"/>
</dbReference>
<keyword evidence="1 3" id="KW-0378">Hydrolase</keyword>
<dbReference type="Proteomes" id="UP000054558">
    <property type="component" value="Unassembled WGS sequence"/>
</dbReference>
<evidence type="ECO:0000259" key="2">
    <source>
        <dbReference type="PROSITE" id="PS50263"/>
    </source>
</evidence>
<organism evidence="3 4">
    <name type="scientific">Klebsormidium nitens</name>
    <name type="common">Green alga</name>
    <name type="synonym">Ulothrix nitens</name>
    <dbReference type="NCBI Taxonomy" id="105231"/>
    <lineage>
        <taxon>Eukaryota</taxon>
        <taxon>Viridiplantae</taxon>
        <taxon>Streptophyta</taxon>
        <taxon>Klebsormidiophyceae</taxon>
        <taxon>Klebsormidiales</taxon>
        <taxon>Klebsormidiaceae</taxon>
        <taxon>Klebsormidium</taxon>
    </lineage>
</organism>
<reference evidence="3 4" key="1">
    <citation type="journal article" date="2014" name="Nat. Commun.">
        <title>Klebsormidium flaccidum genome reveals primary factors for plant terrestrial adaptation.</title>
        <authorList>
            <person name="Hori K."/>
            <person name="Maruyama F."/>
            <person name="Fujisawa T."/>
            <person name="Togashi T."/>
            <person name="Yamamoto N."/>
            <person name="Seo M."/>
            <person name="Sato S."/>
            <person name="Yamada T."/>
            <person name="Mori H."/>
            <person name="Tajima N."/>
            <person name="Moriyama T."/>
            <person name="Ikeuchi M."/>
            <person name="Watanabe M."/>
            <person name="Wada H."/>
            <person name="Kobayashi K."/>
            <person name="Saito M."/>
            <person name="Masuda T."/>
            <person name="Sasaki-Sekimoto Y."/>
            <person name="Mashiguchi K."/>
            <person name="Awai K."/>
            <person name="Shimojima M."/>
            <person name="Masuda S."/>
            <person name="Iwai M."/>
            <person name="Nobusawa T."/>
            <person name="Narise T."/>
            <person name="Kondo S."/>
            <person name="Saito H."/>
            <person name="Sato R."/>
            <person name="Murakawa M."/>
            <person name="Ihara Y."/>
            <person name="Oshima-Yamada Y."/>
            <person name="Ohtaka K."/>
            <person name="Satoh M."/>
            <person name="Sonobe K."/>
            <person name="Ishii M."/>
            <person name="Ohtani R."/>
            <person name="Kanamori-Sato M."/>
            <person name="Honoki R."/>
            <person name="Miyazaki D."/>
            <person name="Mochizuki H."/>
            <person name="Umetsu J."/>
            <person name="Higashi K."/>
            <person name="Shibata D."/>
            <person name="Kamiya Y."/>
            <person name="Sato N."/>
            <person name="Nakamura Y."/>
            <person name="Tabata S."/>
            <person name="Ida S."/>
            <person name="Kurokawa K."/>
            <person name="Ohta H."/>
        </authorList>
    </citation>
    <scope>NUCLEOTIDE SEQUENCE [LARGE SCALE GENOMIC DNA]</scope>
    <source>
        <strain evidence="3 4">NIES-2285</strain>
    </source>
</reference>
<dbReference type="OrthoDB" id="10250282at2759"/>
<keyword evidence="4" id="KW-1185">Reference proteome</keyword>
<feature type="domain" description="CN hydrolase" evidence="2">
    <location>
        <begin position="13"/>
        <end position="257"/>
    </location>
</feature>
<dbReference type="SUPFAM" id="SSF56317">
    <property type="entry name" value="Carbon-nitrogen hydrolase"/>
    <property type="match status" value="1"/>
</dbReference>
<dbReference type="PANTHER" id="PTHR43674">
    <property type="entry name" value="NITRILASE C965.09-RELATED"/>
    <property type="match status" value="1"/>
</dbReference>
<dbReference type="InterPro" id="IPR003010">
    <property type="entry name" value="C-N_Hydrolase"/>
</dbReference>
<evidence type="ECO:0000256" key="1">
    <source>
        <dbReference type="ARBA" id="ARBA00022801"/>
    </source>
</evidence>
<dbReference type="AlphaFoldDB" id="A0A1Y1HMR0"/>
<sequence>MPQGSISSSKDAVGVAVVNYKVPICESHEDVLKNCEKIVAKIKGAKAGYPGLDLIIFPEYSTQGFHPTKWNEFTTTLDGPEMQIFKQACKEYEVWGIFSLTGEKHETEGVNPYNTLVLINDQGELALKYRKIFPWVPKEPWTAGHETAVAEGPKGLVIGATICYDCNIPEICRDTVMKGAELLVRIQGYMYPSLEQQRMVSKIRAWENNVYVAVANMTGSDLVYSYFGHSNIVDFDGHVLAEATSDEDAVTYATLSLTAIRDARKHWTAENHLYNIVHRGYTSEPKGHAACPFDFYKNWVNAPEVARKNAELLTRDADDPKEASGEDVLPPPQSKLWAVGATAPGKANGTHANGIQENGIQAPADVSKKVAANGHANGVANGVANGI</sequence>
<dbReference type="PROSITE" id="PS50263">
    <property type="entry name" value="CN_HYDROLASE"/>
    <property type="match status" value="1"/>
</dbReference>
<dbReference type="NCBIfam" id="NF009802">
    <property type="entry name" value="PRK13286.1"/>
    <property type="match status" value="1"/>
</dbReference>
<dbReference type="STRING" id="105231.A0A1Y1HMR0"/>
<dbReference type="EMBL" id="DF236976">
    <property type="protein sequence ID" value="GAQ79293.1"/>
    <property type="molecule type" value="Genomic_DNA"/>
</dbReference>
<accession>A0A1Y1HMR0</accession>
<dbReference type="InterPro" id="IPR036526">
    <property type="entry name" value="C-N_Hydrolase_sf"/>
</dbReference>
<dbReference type="OMA" id="KIMPWVP"/>
<protein>
    <submittedName>
        <fullName evidence="3">Carbon-nitrogen hydrolase</fullName>
    </submittedName>
</protein>
<gene>
    <name evidence="3" type="ORF">KFL_000270530</name>
</gene>
<name>A0A1Y1HMR0_KLENI</name>
<dbReference type="GO" id="GO:0016811">
    <property type="term" value="F:hydrolase activity, acting on carbon-nitrogen (but not peptide) bonds, in linear amides"/>
    <property type="evidence" value="ECO:0000318"/>
    <property type="project" value="GO_Central"/>
</dbReference>
<evidence type="ECO:0000313" key="3">
    <source>
        <dbReference type="EMBL" id="GAQ79293.1"/>
    </source>
</evidence>
<proteinExistence type="predicted"/>
<dbReference type="CDD" id="cd07565">
    <property type="entry name" value="aliphatic_amidase"/>
    <property type="match status" value="1"/>
</dbReference>
<evidence type="ECO:0000313" key="4">
    <source>
        <dbReference type="Proteomes" id="UP000054558"/>
    </source>
</evidence>